<dbReference type="Pfam" id="PF03466">
    <property type="entry name" value="LysR_substrate"/>
    <property type="match status" value="1"/>
</dbReference>
<dbReference type="InterPro" id="IPR000847">
    <property type="entry name" value="LysR_HTH_N"/>
</dbReference>
<dbReference type="Pfam" id="PF00126">
    <property type="entry name" value="HTH_1"/>
    <property type="match status" value="1"/>
</dbReference>
<keyword evidence="2" id="KW-0805">Transcription regulation</keyword>
<dbReference type="PROSITE" id="PS50931">
    <property type="entry name" value="HTH_LYSR"/>
    <property type="match status" value="1"/>
</dbReference>
<protein>
    <submittedName>
        <fullName evidence="6">LysR family transcriptional regulator</fullName>
    </submittedName>
</protein>
<dbReference type="Proteomes" id="UP001589870">
    <property type="component" value="Unassembled WGS sequence"/>
</dbReference>
<dbReference type="PANTHER" id="PTHR30346:SF29">
    <property type="entry name" value="LYSR SUBSTRATE-BINDING"/>
    <property type="match status" value="1"/>
</dbReference>
<evidence type="ECO:0000259" key="5">
    <source>
        <dbReference type="PROSITE" id="PS50931"/>
    </source>
</evidence>
<proteinExistence type="inferred from homology"/>
<reference evidence="6 7" key="1">
    <citation type="submission" date="2024-09" db="EMBL/GenBank/DDBJ databases">
        <authorList>
            <person name="Sun Q."/>
            <person name="Mori K."/>
        </authorList>
    </citation>
    <scope>NUCLEOTIDE SEQUENCE [LARGE SCALE GENOMIC DNA]</scope>
    <source>
        <strain evidence="6 7">TBRC 1851</strain>
    </source>
</reference>
<dbReference type="CDD" id="cd08423">
    <property type="entry name" value="PBP2_LTTR_like_6"/>
    <property type="match status" value="1"/>
</dbReference>
<dbReference type="Gene3D" id="3.40.190.10">
    <property type="entry name" value="Periplasmic binding protein-like II"/>
    <property type="match status" value="2"/>
</dbReference>
<accession>A0ABV6UC38</accession>
<evidence type="ECO:0000313" key="6">
    <source>
        <dbReference type="EMBL" id="MFC0865698.1"/>
    </source>
</evidence>
<dbReference type="InterPro" id="IPR036388">
    <property type="entry name" value="WH-like_DNA-bd_sf"/>
</dbReference>
<dbReference type="InterPro" id="IPR036390">
    <property type="entry name" value="WH_DNA-bd_sf"/>
</dbReference>
<name>A0ABV6UC38_9ACTN</name>
<dbReference type="EMBL" id="JBHMQT010000057">
    <property type="protein sequence ID" value="MFC0865698.1"/>
    <property type="molecule type" value="Genomic_DNA"/>
</dbReference>
<dbReference type="Gene3D" id="1.10.10.10">
    <property type="entry name" value="Winged helix-like DNA-binding domain superfamily/Winged helix DNA-binding domain"/>
    <property type="match status" value="1"/>
</dbReference>
<evidence type="ECO:0000256" key="2">
    <source>
        <dbReference type="ARBA" id="ARBA00023015"/>
    </source>
</evidence>
<keyword evidence="4" id="KW-0804">Transcription</keyword>
<keyword evidence="7" id="KW-1185">Reference proteome</keyword>
<dbReference type="SUPFAM" id="SSF53850">
    <property type="entry name" value="Periplasmic binding protein-like II"/>
    <property type="match status" value="1"/>
</dbReference>
<dbReference type="PANTHER" id="PTHR30346">
    <property type="entry name" value="TRANSCRIPTIONAL DUAL REGULATOR HCAR-RELATED"/>
    <property type="match status" value="1"/>
</dbReference>
<dbReference type="InterPro" id="IPR005119">
    <property type="entry name" value="LysR_subst-bd"/>
</dbReference>
<evidence type="ECO:0000313" key="7">
    <source>
        <dbReference type="Proteomes" id="UP001589870"/>
    </source>
</evidence>
<dbReference type="SUPFAM" id="SSF46785">
    <property type="entry name" value="Winged helix' DNA-binding domain"/>
    <property type="match status" value="1"/>
</dbReference>
<evidence type="ECO:0000256" key="1">
    <source>
        <dbReference type="ARBA" id="ARBA00009437"/>
    </source>
</evidence>
<sequence>MLSSHRLKVLLEVFRAGSIAGAARSLRLSPSAVSHQLSRLEEEAGVGLVERSAHSLRLTAAGRRLATRAQEVLDLIEVAEKDLLAQARADAGQLRIGFFGSAGYRLLPMALSSFTTRHPAVELDLVLGQPHELLPDVERGALDVLVVFEHALDPWEPPDGVEVTHLFDEPQLLVMPLGHPAGQHARVRLADLADEPWITTFGTDTPVSVLERASALEGFSPAIRCRSDHYEVTLGLVRAGLGVALVPSLGTHGAAGVRICQVDGPRLYRRIGAAARPTNPNPALRSFIGYLRDAAARLRVGSR</sequence>
<evidence type="ECO:0000256" key="3">
    <source>
        <dbReference type="ARBA" id="ARBA00023125"/>
    </source>
</evidence>
<organism evidence="6 7">
    <name type="scientific">Sphaerimonospora cavernae</name>
    <dbReference type="NCBI Taxonomy" id="1740611"/>
    <lineage>
        <taxon>Bacteria</taxon>
        <taxon>Bacillati</taxon>
        <taxon>Actinomycetota</taxon>
        <taxon>Actinomycetes</taxon>
        <taxon>Streptosporangiales</taxon>
        <taxon>Streptosporangiaceae</taxon>
        <taxon>Sphaerimonospora</taxon>
    </lineage>
</organism>
<comment type="similarity">
    <text evidence="1">Belongs to the LysR transcriptional regulatory family.</text>
</comment>
<dbReference type="RefSeq" id="WP_394303707.1">
    <property type="nucleotide sequence ID" value="NZ_JBHMQT010000057.1"/>
</dbReference>
<evidence type="ECO:0000256" key="4">
    <source>
        <dbReference type="ARBA" id="ARBA00023163"/>
    </source>
</evidence>
<gene>
    <name evidence="6" type="ORF">ACFHYQ_25710</name>
</gene>
<keyword evidence="3" id="KW-0238">DNA-binding</keyword>
<comment type="caution">
    <text evidence="6">The sequence shown here is derived from an EMBL/GenBank/DDBJ whole genome shotgun (WGS) entry which is preliminary data.</text>
</comment>
<feature type="domain" description="HTH lysR-type" evidence="5">
    <location>
        <begin position="1"/>
        <end position="59"/>
    </location>
</feature>